<feature type="binding site" evidence="7">
    <location>
        <position position="82"/>
    </location>
    <ligand>
        <name>substrate</name>
    </ligand>
</feature>
<evidence type="ECO:0000259" key="8">
    <source>
        <dbReference type="Pfam" id="PF00056"/>
    </source>
</evidence>
<feature type="binding site" evidence="7">
    <location>
        <position position="35"/>
    </location>
    <ligand>
        <name>NAD(+)</name>
        <dbReference type="ChEBI" id="CHEBI:57540"/>
    </ligand>
</feature>
<feature type="binding site" evidence="7">
    <location>
        <position position="229"/>
    </location>
    <ligand>
        <name>substrate</name>
    </ligand>
</feature>
<dbReference type="Pfam" id="PF00056">
    <property type="entry name" value="Ldh_1_N"/>
    <property type="match status" value="1"/>
</dbReference>
<comment type="pathway">
    <text evidence="1 7">Fermentation; pyruvate fermentation to lactate; (S)-lactate from pyruvate: step 1/1.</text>
</comment>
<comment type="caution">
    <text evidence="10">The sequence shown here is derived from an EMBL/GenBank/DDBJ whole genome shotgun (WGS) entry which is preliminary data.</text>
</comment>
<feature type="binding site" evidence="7">
    <location>
        <position position="65"/>
    </location>
    <ligand>
        <name>NAD(+)</name>
        <dbReference type="ChEBI" id="CHEBI:57540"/>
    </ligand>
</feature>
<dbReference type="InterPro" id="IPR011304">
    <property type="entry name" value="L-lactate_DH"/>
</dbReference>
<sequence length="312" mass="33954">MKDSKIILIGDGAVGSSFAYSSSLLGVGRELGIIDINEQRVEGDVLDLTDALSFTYPKKVYKADYSDCSDAEVVVITAGIPQKPGETRLQLVDKNLAIFKDMIGKVVDSGFDGIFLIASNPVDITTYATLKFSGFPAHKVIGSGTTLDTSRFKKRLGELLGVDYRSVNAYIMGEHGDTEFPVWSNANVGGLNIEEWRKTHPEVTEEALDKAFDQTVNAAYEIIDRKGATFYGIGTALTAIVRAILNDEDAVFLTSSYLDGQFGQEDIYVGVPTVIGKTGAKHIIEVPLSDEEKEKLDHSVKTLKEIISNSQL</sequence>
<dbReference type="EMBL" id="JBGMEI010000013">
    <property type="protein sequence ID" value="MFO3666128.1"/>
    <property type="molecule type" value="Genomic_DNA"/>
</dbReference>
<dbReference type="Gene3D" id="3.40.50.720">
    <property type="entry name" value="NAD(P)-binding Rossmann-like Domain"/>
    <property type="match status" value="1"/>
</dbReference>
<dbReference type="InterPro" id="IPR018177">
    <property type="entry name" value="L-lactate_DH_AS"/>
</dbReference>
<evidence type="ECO:0000256" key="6">
    <source>
        <dbReference type="ARBA" id="ARBA00049258"/>
    </source>
</evidence>
<dbReference type="InterPro" id="IPR001236">
    <property type="entry name" value="Lactate/malate_DH_N"/>
</dbReference>
<dbReference type="PIRSF" id="PIRSF000102">
    <property type="entry name" value="Lac_mal_DH"/>
    <property type="match status" value="1"/>
</dbReference>
<accession>A0ABW9MAY5</accession>
<dbReference type="CDD" id="cd05291">
    <property type="entry name" value="HicDH_like"/>
    <property type="match status" value="1"/>
</dbReference>
<feature type="domain" description="Lactate/malate dehydrogenase N-terminal" evidence="8">
    <location>
        <begin position="5"/>
        <end position="142"/>
    </location>
</feature>
<proteinExistence type="inferred from homology"/>
<dbReference type="PRINTS" id="PR00086">
    <property type="entry name" value="LLDHDRGNASE"/>
</dbReference>
<reference evidence="10 11" key="1">
    <citation type="journal article" date="2025" name="Anaerobe">
        <title>Description of Anaerococcus kampingiae sp. nov., Anaerococcus groningensis sp. nov., Anaerococcus martiniensis sp. nov., and Anaerococcus cruorum sp. nov., isolated from human clinical specimens.</title>
        <authorList>
            <person name="Boiten K.E."/>
            <person name="Meijer J."/>
            <person name="van Wezel E.M."/>
            <person name="Veloo A.C.M."/>
        </authorList>
    </citation>
    <scope>NUCLEOTIDE SEQUENCE [LARGE SCALE GENOMIC DNA]</scope>
    <source>
        <strain evidence="10 11">ENR0831</strain>
    </source>
</reference>
<dbReference type="PROSITE" id="PS00064">
    <property type="entry name" value="L_LDH"/>
    <property type="match status" value="1"/>
</dbReference>
<feature type="binding site" evidence="7">
    <location>
        <begin position="148"/>
        <end position="151"/>
    </location>
    <ligand>
        <name>substrate</name>
    </ligand>
</feature>
<dbReference type="Proteomes" id="UP001637996">
    <property type="component" value="Unassembled WGS sequence"/>
</dbReference>
<evidence type="ECO:0000313" key="11">
    <source>
        <dbReference type="Proteomes" id="UP001637996"/>
    </source>
</evidence>
<feature type="domain" description="Lactate/malate dehydrogenase C-terminal" evidence="9">
    <location>
        <begin position="145"/>
        <end position="309"/>
    </location>
</feature>
<comment type="function">
    <text evidence="7">Catalyzes the conversion of lactate to pyruvate.</text>
</comment>
<keyword evidence="5 7" id="KW-0520">NAD</keyword>
<dbReference type="EC" id="1.1.1.27" evidence="3 7"/>
<keyword evidence="7" id="KW-0597">Phosphoprotein</keyword>
<dbReference type="PANTHER" id="PTHR43128">
    <property type="entry name" value="L-2-HYDROXYCARBOXYLATE DEHYDROGENASE (NAD(P)(+))"/>
    <property type="match status" value="1"/>
</dbReference>
<comment type="subunit">
    <text evidence="7">Homotetramer.</text>
</comment>
<dbReference type="GO" id="GO:0004459">
    <property type="term" value="F:L-lactate dehydrogenase (NAD+) activity"/>
    <property type="evidence" value="ECO:0007669"/>
    <property type="project" value="UniProtKB-EC"/>
</dbReference>
<comment type="subcellular location">
    <subcellularLocation>
        <location evidence="7">Cytoplasm</location>
    </subcellularLocation>
</comment>
<dbReference type="InterPro" id="IPR015955">
    <property type="entry name" value="Lactate_DH/Glyco_Ohase_4_C"/>
</dbReference>
<feature type="binding site" evidence="7">
    <location>
        <position position="40"/>
    </location>
    <ligand>
        <name>NAD(+)</name>
        <dbReference type="ChEBI" id="CHEBI:57540"/>
    </ligand>
</feature>
<comment type="catalytic activity">
    <reaction evidence="6 7">
        <text>(S)-lactate + NAD(+) = pyruvate + NADH + H(+)</text>
        <dbReference type="Rhea" id="RHEA:23444"/>
        <dbReference type="ChEBI" id="CHEBI:15361"/>
        <dbReference type="ChEBI" id="CHEBI:15378"/>
        <dbReference type="ChEBI" id="CHEBI:16651"/>
        <dbReference type="ChEBI" id="CHEBI:57540"/>
        <dbReference type="ChEBI" id="CHEBI:57945"/>
        <dbReference type="EC" id="1.1.1.27"/>
    </reaction>
</comment>
<evidence type="ECO:0000256" key="7">
    <source>
        <dbReference type="HAMAP-Rule" id="MF_00488"/>
    </source>
</evidence>
<evidence type="ECO:0000256" key="2">
    <source>
        <dbReference type="ARBA" id="ARBA00006054"/>
    </source>
</evidence>
<keyword evidence="11" id="KW-1185">Reference proteome</keyword>
<dbReference type="HAMAP" id="MF_00488">
    <property type="entry name" value="Lactate_dehydrog"/>
    <property type="match status" value="1"/>
</dbReference>
<dbReference type="SUPFAM" id="SSF51735">
    <property type="entry name" value="NAD(P)-binding Rossmann-fold domains"/>
    <property type="match status" value="1"/>
</dbReference>
<dbReference type="NCBIfam" id="NF000824">
    <property type="entry name" value="PRK00066.1"/>
    <property type="match status" value="1"/>
</dbReference>
<dbReference type="InterPro" id="IPR022383">
    <property type="entry name" value="Lactate/malate_DH_C"/>
</dbReference>
<evidence type="ECO:0000313" key="10">
    <source>
        <dbReference type="EMBL" id="MFO3666128.1"/>
    </source>
</evidence>
<feature type="binding site" evidence="7">
    <location>
        <begin position="120"/>
        <end position="123"/>
    </location>
    <ligand>
        <name>substrate</name>
    </ligand>
</feature>
<feature type="binding site" evidence="7">
    <location>
        <begin position="118"/>
        <end position="120"/>
    </location>
    <ligand>
        <name>NAD(+)</name>
        <dbReference type="ChEBI" id="CHEBI:57540"/>
    </ligand>
</feature>
<feature type="modified residue" description="Phosphotyrosine" evidence="7">
    <location>
        <position position="220"/>
    </location>
</feature>
<comment type="caution">
    <text evidence="7">Lacks conserved residue(s) required for the propagation of feature annotation.</text>
</comment>
<feature type="binding site" evidence="7">
    <location>
        <position position="14"/>
    </location>
    <ligand>
        <name>NAD(+)</name>
        <dbReference type="ChEBI" id="CHEBI:57540"/>
    </ligand>
</feature>
<dbReference type="InterPro" id="IPR001557">
    <property type="entry name" value="L-lactate/malate_DH"/>
</dbReference>
<dbReference type="Gene3D" id="3.90.110.10">
    <property type="entry name" value="Lactate dehydrogenase/glycoside hydrolase, family 4, C-terminal"/>
    <property type="match status" value="1"/>
</dbReference>
<dbReference type="NCBIfam" id="TIGR01771">
    <property type="entry name" value="L-LDH-NAD"/>
    <property type="match status" value="1"/>
</dbReference>
<evidence type="ECO:0000256" key="4">
    <source>
        <dbReference type="ARBA" id="ARBA00023002"/>
    </source>
</evidence>
<evidence type="ECO:0000259" key="9">
    <source>
        <dbReference type="Pfam" id="PF02866"/>
    </source>
</evidence>
<name>A0ABW9MAY5_9FIRM</name>
<evidence type="ECO:0000256" key="3">
    <source>
        <dbReference type="ARBA" id="ARBA00012967"/>
    </source>
</evidence>
<comment type="similarity">
    <text evidence="2 7">Belongs to the LDH/MDH superfamily. LDH family.</text>
</comment>
<dbReference type="SUPFAM" id="SSF56327">
    <property type="entry name" value="LDH C-terminal domain-like"/>
    <property type="match status" value="1"/>
</dbReference>
<feature type="active site" description="Proton acceptor" evidence="7">
    <location>
        <position position="175"/>
    </location>
</feature>
<organism evidence="10 11">
    <name type="scientific">Anaerococcus martiniensis</name>
    <dbReference type="NCBI Taxonomy" id="3115615"/>
    <lineage>
        <taxon>Bacteria</taxon>
        <taxon>Bacillati</taxon>
        <taxon>Bacillota</taxon>
        <taxon>Tissierellia</taxon>
        <taxon>Tissierellales</taxon>
        <taxon>Peptoniphilaceae</taxon>
        <taxon>Anaerococcus</taxon>
    </lineage>
</organism>
<evidence type="ECO:0000256" key="1">
    <source>
        <dbReference type="ARBA" id="ARBA00004843"/>
    </source>
</evidence>
<evidence type="ECO:0000256" key="5">
    <source>
        <dbReference type="ARBA" id="ARBA00023027"/>
    </source>
</evidence>
<dbReference type="Pfam" id="PF02866">
    <property type="entry name" value="Ldh_1_C"/>
    <property type="match status" value="1"/>
</dbReference>
<feature type="binding site" evidence="7">
    <location>
        <position position="88"/>
    </location>
    <ligand>
        <name>substrate</name>
    </ligand>
</feature>
<keyword evidence="7" id="KW-0963">Cytoplasm</keyword>
<keyword evidence="4 7" id="KW-0560">Oxidoreductase</keyword>
<dbReference type="PANTHER" id="PTHR43128:SF16">
    <property type="entry name" value="L-LACTATE DEHYDROGENASE"/>
    <property type="match status" value="1"/>
</dbReference>
<dbReference type="RefSeq" id="WP_410031768.1">
    <property type="nucleotide sequence ID" value="NZ_JBGMEI010000013.1"/>
</dbReference>
<protein>
    <recommendedName>
        <fullName evidence="3 7">L-lactate dehydrogenase</fullName>
        <shortName evidence="7">L-LDH</shortName>
        <ecNumber evidence="3 7">1.1.1.27</ecNumber>
    </recommendedName>
</protein>
<dbReference type="InterPro" id="IPR036291">
    <property type="entry name" value="NAD(P)-bd_dom_sf"/>
</dbReference>
<gene>
    <name evidence="7" type="primary">ldh</name>
    <name evidence="10" type="ORF">ACCQ41_07730</name>
</gene>
<feature type="binding site" evidence="7">
    <location>
        <position position="143"/>
    </location>
    <ligand>
        <name>NAD(+)</name>
        <dbReference type="ChEBI" id="CHEBI:57540"/>
    </ligand>
</feature>